<dbReference type="VEuPathDB" id="VectorBase:AATE000625"/>
<evidence type="ECO:0000313" key="2">
    <source>
        <dbReference type="EnsemblMetazoa" id="AATE000625-PA.1"/>
    </source>
</evidence>
<protein>
    <submittedName>
        <fullName evidence="2">Uncharacterized protein</fullName>
    </submittedName>
</protein>
<sequence length="838" mass="93820">MAVPRLTVFESRLRNSRASRSSRSSRSARRWRYFSSSSLSTPGGGVSALPFSASTIGGRSEPVVDVVGVGDEYRSSREFNSAIRSKRASRFCWNCSSLDRARSAPGEFADPPARPSSADNSKHSSSSSLNSLALSFSLYSPSASSLPVPRHRKPIRAGKHVLLVRRKEGQIFDLFIAKPIRTLHVLQRLHVGLAVDPAYCHGRRRHYHQLVNVRQRAARELLAQSAHRLLAATLTPVRRRWWLSGRQKYRLLTAHRVVGVVVGRLLVAVATLAGVVQRVLLPPRGKVRLQRSPLDLRFDVLLPGGGPLQPAELQLLLQLAQQAALLLQMVAQYLLLSVQLTMLALCQVFVSSRLTALRRFSCVSSRRSRCEFRVRSRFVSFLSDFFSRIRSFSLMYVLLTLTTVFGPLLVCTDLRHSSLSPPSCNRGMRGGGNLSNIIVNIIPVIAPSSNGSQLEPRVCQRRRFSDAALTFTGFAELANKLLRPKRLLRHFRILARPPVSCFSPPSNTHHKRDRLGSLLVIHQLNQHTPHLGQLVSNLLRRSLLHAGKLVLLPAGLVGFRFHLALPINRNLRRLVRFVHLRNQIVQGPRQEGSGVDGFRLLLGHLDQQAPVFLQHCRQLVDVDIARRRLAAHAEQELRDELIDDAHLKLQLARLGLRLGQLLLRLLLLGPQPAQVGLQAFHHLPAYLLDLILPDGDDLLAGLDDVLERSHLIAQLADVRLQREYLRLGDLQLELRLGQFRFQRPNAAVLSRALAERFVLQRVKLRPGRSKNPCLEKSERPMQDTSKAPQGPSRHQPGGCCPRRELQMHSIIGFYGGIGPKRALEWTPLAATYRLSSQG</sequence>
<proteinExistence type="predicted"/>
<feature type="region of interest" description="Disordered" evidence="1">
    <location>
        <begin position="102"/>
        <end position="125"/>
    </location>
</feature>
<evidence type="ECO:0000256" key="1">
    <source>
        <dbReference type="SAM" id="MobiDB-lite"/>
    </source>
</evidence>
<feature type="region of interest" description="Disordered" evidence="1">
    <location>
        <begin position="768"/>
        <end position="801"/>
    </location>
</feature>
<dbReference type="AlphaFoldDB" id="A0A182IK12"/>
<feature type="compositionally biased region" description="Low complexity" evidence="1">
    <location>
        <begin position="116"/>
        <end position="125"/>
    </location>
</feature>
<accession>A0A182IK12</accession>
<reference evidence="2" key="1">
    <citation type="submission" date="2022-08" db="UniProtKB">
        <authorList>
            <consortium name="EnsemblMetazoa"/>
        </authorList>
    </citation>
    <scope>IDENTIFICATION</scope>
    <source>
        <strain evidence="2">EBRO</strain>
    </source>
</reference>
<dbReference type="EnsemblMetazoa" id="AATE000625-RA">
    <property type="protein sequence ID" value="AATE000625-PA.1"/>
    <property type="gene ID" value="AATE000625"/>
</dbReference>
<name>A0A182IK12_ANOAO</name>
<organism evidence="2">
    <name type="scientific">Anopheles atroparvus</name>
    <name type="common">European mosquito</name>
    <dbReference type="NCBI Taxonomy" id="41427"/>
    <lineage>
        <taxon>Eukaryota</taxon>
        <taxon>Metazoa</taxon>
        <taxon>Ecdysozoa</taxon>
        <taxon>Arthropoda</taxon>
        <taxon>Hexapoda</taxon>
        <taxon>Insecta</taxon>
        <taxon>Pterygota</taxon>
        <taxon>Neoptera</taxon>
        <taxon>Endopterygota</taxon>
        <taxon>Diptera</taxon>
        <taxon>Nematocera</taxon>
        <taxon>Culicoidea</taxon>
        <taxon>Culicidae</taxon>
        <taxon>Anophelinae</taxon>
        <taxon>Anopheles</taxon>
    </lineage>
</organism>